<proteinExistence type="predicted"/>
<organism evidence="1 2">
    <name type="scientific">Subsaximicrobium wynnwilliamsii</name>
    <dbReference type="NCBI Taxonomy" id="291179"/>
    <lineage>
        <taxon>Bacteria</taxon>
        <taxon>Pseudomonadati</taxon>
        <taxon>Bacteroidota</taxon>
        <taxon>Flavobacteriia</taxon>
        <taxon>Flavobacteriales</taxon>
        <taxon>Flavobacteriaceae</taxon>
        <taxon>Subsaximicrobium</taxon>
    </lineage>
</organism>
<keyword evidence="2" id="KW-1185">Reference proteome</keyword>
<dbReference type="EMBL" id="VORO01000001">
    <property type="protein sequence ID" value="TXD91169.1"/>
    <property type="molecule type" value="Genomic_DNA"/>
</dbReference>
<reference evidence="1 2" key="1">
    <citation type="submission" date="2019-08" db="EMBL/GenBank/DDBJ databases">
        <title>Genomes of Subsaximicrobium wynnwilliamsii strains.</title>
        <authorList>
            <person name="Bowman J.P."/>
        </authorList>
    </citation>
    <scope>NUCLEOTIDE SEQUENCE [LARGE SCALE GENOMIC DNA]</scope>
    <source>
        <strain evidence="1 2">2-80-2</strain>
    </source>
</reference>
<evidence type="ECO:0000313" key="1">
    <source>
        <dbReference type="EMBL" id="TXD91169.1"/>
    </source>
</evidence>
<dbReference type="InterPro" id="IPR045607">
    <property type="entry name" value="DUF6452"/>
</dbReference>
<dbReference type="Proteomes" id="UP000321578">
    <property type="component" value="Unassembled WGS sequence"/>
</dbReference>
<dbReference type="RefSeq" id="WP_147084631.1">
    <property type="nucleotide sequence ID" value="NZ_VORM01000003.1"/>
</dbReference>
<dbReference type="Pfam" id="PF20050">
    <property type="entry name" value="DUF6452"/>
    <property type="match status" value="1"/>
</dbReference>
<sequence>MKAYKPLSLFAIAVFAILVWSCERDDICSENTVTTPRLVIDFYNIANPDEEKAVSSLRVIGLDDEGLAIDTLNLEEGPNPSRIKLPLRFQEAGTLTVTRYLLEKDANLASDDNPNTSSNADLIEIRYTPEFIYVSRACGYKSIFQFGFNGSVLEQTDEDNWIISTEQLIQTVDNEDEVHYILYH</sequence>
<comment type="caution">
    <text evidence="1">The sequence shown here is derived from an EMBL/GenBank/DDBJ whole genome shotgun (WGS) entry which is preliminary data.</text>
</comment>
<accession>A0A5C6ZMV4</accession>
<dbReference type="OrthoDB" id="663527at2"/>
<gene>
    <name evidence="1" type="ORF">ESY86_00850</name>
</gene>
<protein>
    <submittedName>
        <fullName evidence="1">Uncharacterized protein</fullName>
    </submittedName>
</protein>
<dbReference type="AlphaFoldDB" id="A0A5C6ZMV4"/>
<name>A0A5C6ZMV4_9FLAO</name>
<evidence type="ECO:0000313" key="2">
    <source>
        <dbReference type="Proteomes" id="UP000321578"/>
    </source>
</evidence>